<reference evidence="4" key="1">
    <citation type="submission" date="2022-10" db="EMBL/GenBank/DDBJ databases">
        <title>Adaptive evolution leads to modifications in subtelomeric GC content in a zoonotic Cryptosporidium species.</title>
        <authorList>
            <person name="Li J."/>
            <person name="Feng Y."/>
            <person name="Xiao L."/>
        </authorList>
    </citation>
    <scope>NUCLEOTIDE SEQUENCE</scope>
    <source>
        <strain evidence="4">33844</strain>
    </source>
</reference>
<evidence type="ECO:0000256" key="1">
    <source>
        <dbReference type="ARBA" id="ARBA00022603"/>
    </source>
</evidence>
<dbReference type="InterPro" id="IPR029026">
    <property type="entry name" value="tRNA_m1G_MTases_N"/>
</dbReference>
<dbReference type="GO" id="GO:0016423">
    <property type="term" value="F:tRNA (guanine) methyltransferase activity"/>
    <property type="evidence" value="ECO:0007669"/>
    <property type="project" value="InterPro"/>
</dbReference>
<dbReference type="Pfam" id="PF00588">
    <property type="entry name" value="SpoU_methylase"/>
    <property type="match status" value="1"/>
</dbReference>
<evidence type="ECO:0000259" key="3">
    <source>
        <dbReference type="Pfam" id="PF00588"/>
    </source>
</evidence>
<dbReference type="SUPFAM" id="SSF75217">
    <property type="entry name" value="alpha/beta knot"/>
    <property type="match status" value="1"/>
</dbReference>
<dbReference type="Proteomes" id="UP001067231">
    <property type="component" value="Unassembled WGS sequence"/>
</dbReference>
<evidence type="ECO:0000256" key="2">
    <source>
        <dbReference type="ARBA" id="ARBA00022679"/>
    </source>
</evidence>
<evidence type="ECO:0000313" key="4">
    <source>
        <dbReference type="EMBL" id="KAJ1605555.1"/>
    </source>
</evidence>
<name>A0A9D5DKC5_9CRYT</name>
<dbReference type="PANTHER" id="PTHR12029">
    <property type="entry name" value="RNA METHYLTRANSFERASE"/>
    <property type="match status" value="1"/>
</dbReference>
<dbReference type="EMBL" id="JAPCXC010000096">
    <property type="protein sequence ID" value="KAJ1605555.1"/>
    <property type="molecule type" value="Genomic_DNA"/>
</dbReference>
<keyword evidence="1 4" id="KW-0489">Methyltransferase</keyword>
<accession>A0A9D5DKC5</accession>
<dbReference type="InterPro" id="IPR001537">
    <property type="entry name" value="SpoU_MeTrfase"/>
</dbReference>
<dbReference type="InterPro" id="IPR045330">
    <property type="entry name" value="TRM3/TARBP1"/>
</dbReference>
<protein>
    <submittedName>
        <fullName evidence="4">tRNA ribose methylase</fullName>
    </submittedName>
</protein>
<dbReference type="InterPro" id="IPR029028">
    <property type="entry name" value="Alpha/beta_knot_MTases"/>
</dbReference>
<dbReference type="GO" id="GO:0030488">
    <property type="term" value="P:tRNA methylation"/>
    <property type="evidence" value="ECO:0007669"/>
    <property type="project" value="InterPro"/>
</dbReference>
<organism evidence="4">
    <name type="scientific">Cryptosporidium canis</name>
    <dbReference type="NCBI Taxonomy" id="195482"/>
    <lineage>
        <taxon>Eukaryota</taxon>
        <taxon>Sar</taxon>
        <taxon>Alveolata</taxon>
        <taxon>Apicomplexa</taxon>
        <taxon>Conoidasida</taxon>
        <taxon>Coccidia</taxon>
        <taxon>Eucoccidiorida</taxon>
        <taxon>Eimeriorina</taxon>
        <taxon>Cryptosporidiidae</taxon>
        <taxon>Cryptosporidium</taxon>
    </lineage>
</organism>
<dbReference type="InterPro" id="IPR044748">
    <property type="entry name" value="Trm3/TARBP1_C"/>
</dbReference>
<dbReference type="InterPro" id="IPR016024">
    <property type="entry name" value="ARM-type_fold"/>
</dbReference>
<dbReference type="OrthoDB" id="241340at2759"/>
<keyword evidence="2" id="KW-0808">Transferase</keyword>
<dbReference type="GO" id="GO:0003723">
    <property type="term" value="F:RNA binding"/>
    <property type="evidence" value="ECO:0007669"/>
    <property type="project" value="InterPro"/>
</dbReference>
<sequence>MKEQIKNLVEVLEKTEGSYTSLIDALDILLKVQYKECIDKSGREFYDVILRLLRETDYTSSERKFLLYMYILKFTSERMKLSLKELMLEDFISNFYKIECDTTNYQIHELIFNSLSSNISEFYLILDKWKSSFTEFLKDKEDFESLTNLIFFICNKLHKSFDFKHQLNIINLNIIQAFSDIYEGDQSKFVIDQFISKLEYSQNALFPYFIDSEVGNQTHRLFKNIVELIESNLNIKVFAFTLRIPNLIESFTSNGFYLNYNKIIPSFIQGLLSKDSEIRKSTRFILEKLEEQFNSQGTVNYNQTLNHVKSFLCILDCYENFSIHLLKTNWDKFDKLLSELQNSRREWWIDCLIEIGLSHENLNVQRFVAFNTMNFAINDPKNLPSWMKHDIFFEIYLKYIVSSLNNKISLQIEELFLKLIYSVLKSRPEWTGEYLEYIIHNIKAFTPIRVLIYSLAIGINNICSINHPNNLSADSKVFERMDYPQNYDLYIKTKTSKDITQKYSFEYNSEFKEFIVIPRELFKKALDLSIPIIKYIPILLRRDVYSTFVEIILNYFSCHKFSTEELTNNLIIFLGIIPEYLYYTNKINMAICNHILNYKLIIDSTFEPEKLANSHRKWFDTIHLGIGFGRLKKIVGISSNLNLILKNHAIFISCYYNHDEIRYLNDEIHEKIIDIFKKIKVLFENGEQSCSIDIDLLWFDLHILSLINCDSYECSLKALWDWCISVIINIDHLLVRIKTDINSQISLAMILKCLMHLQCHKIFNSTNQCIEVINNLFLINSNMLSNILVNNLNLTTWYQIRGRNSLYDVFDVNSINNDKYCIIKSSIITIGFPEKCPARNEIIGENRITQLFPANYRDLFNVITQLKFQLINIFISKNMGSISNVFISDVYQKELFLYRIDSDNSCIKGTYLDWFKNIISILICEIENSGIDNLYIWLLLEQLFGLISCINEEKYRENFISEFLHKTFGLIIKNCDELIDHGIYRSYLFKIFNLILTRKEYALLFEKHNLIGEVAMHFYNKIISNCDDVRLFVFPLLDLIKYYVEQCSCSTIEGNIKDIEGNAPLKSEQFNTTIVIFANILVELIIFEEHGLLDASKVRFQEFSEDTNIGVQEMINIYKRCKIYEDNNSFIRHVTIIYLSNIIDDSMINKNHPLIQFISLVVTLLTQKLECTIPRCVENKLSIANMESVKGGSYFSDIYLISKTDHFKNAKKFPPLPNSDHHKIMINIWQSLCCFVNLLNLCEQQFNSYFIEFYFKHIQYLYTPDIRQYIDMLGCNIITTFPRKCVKLIREGLSNNINNHTQIIYSYLCISSYLIHFLKEITPFPLNDTPTEFEEKLGDIFFYQGERWIKCNEEFLDDYISFFNLFVSYSISNSSLIRSIVLFTLFSAYNSNNIFEHLGVFSENGLFSKINESDSLTTTLKTSFQAQNMDDKAELIRSSKFYLNKRASSSDKVFLINIFILENSAYVTKIVYNIFNNKDILKMMKNISFAWAIWKPNKQCSAENIIPKDNLVEFSDQKASQAFFSCSSCLDSILCKLDGNTLIDEIDIVRELLAMQDMYDSYILDSHLVFGDLRPSWSLYYLLKKVICREMNEYYVHYTDEKDESKEIEIRSSFNYQLKFEPPHRSNQISCRHESKRSVNRSIDRTGLVVIGSLLDKIPNMAGLTRTCEIFRVRELLLSNKRVMNDPKFKQISVTAEKWLPVNELESSKIKEYVHKKRQEGYKIFGLEQTSSSIPLHDCTFPNKSLLILGKEKEGIPSDIVSIVDQCVEIPQYGVIRSLNVHVSASMFIYEYTTQFMGSRKI</sequence>
<gene>
    <name evidence="4" type="ORF">OJ253_3102</name>
</gene>
<dbReference type="PANTHER" id="PTHR12029:SF11">
    <property type="entry name" value="METHYLTRANSFERASE TARBP1-RELATED"/>
    <property type="match status" value="1"/>
</dbReference>
<dbReference type="Gene3D" id="3.40.1280.10">
    <property type="match status" value="1"/>
</dbReference>
<feature type="domain" description="tRNA/rRNA methyltransferase SpoU type" evidence="3">
    <location>
        <begin position="1650"/>
        <end position="1790"/>
    </location>
</feature>
<dbReference type="CDD" id="cd18091">
    <property type="entry name" value="SpoU-like_TRM3-like"/>
    <property type="match status" value="1"/>
</dbReference>
<proteinExistence type="predicted"/>
<dbReference type="SUPFAM" id="SSF48371">
    <property type="entry name" value="ARM repeat"/>
    <property type="match status" value="1"/>
</dbReference>
<comment type="caution">
    <text evidence="4">The sequence shown here is derived from an EMBL/GenBank/DDBJ whole genome shotgun (WGS) entry which is preliminary data.</text>
</comment>